<dbReference type="AlphaFoldDB" id="A0A0G0WLY6"/>
<gene>
    <name evidence="1" type="ORF">UU69_C0014G0026</name>
</gene>
<sequence>MSYAIDESLQIGKILKKIDLIFSEHLKDNILKISNKMAPHADVCINLTGHELGRIKSALRDYLTLRIANIVDNHPAALSIKNFKKINLEKLRNIPEINRILEARNNWIGHINPRYIGPATIDDLYSDNIVCLLETLLMLISTDAITES</sequence>
<reference evidence="1 2" key="1">
    <citation type="journal article" date="2015" name="Nature">
        <title>rRNA introns, odd ribosomes, and small enigmatic genomes across a large radiation of phyla.</title>
        <authorList>
            <person name="Brown C.T."/>
            <person name="Hug L.A."/>
            <person name="Thomas B.C."/>
            <person name="Sharon I."/>
            <person name="Castelle C.J."/>
            <person name="Singh A."/>
            <person name="Wilkins M.J."/>
            <person name="Williams K.H."/>
            <person name="Banfield J.F."/>
        </authorList>
    </citation>
    <scope>NUCLEOTIDE SEQUENCE [LARGE SCALE GENOMIC DNA]</scope>
</reference>
<evidence type="ECO:0000313" key="1">
    <source>
        <dbReference type="EMBL" id="KKS13082.1"/>
    </source>
</evidence>
<accession>A0A0G0WLY6</accession>
<evidence type="ECO:0000313" key="2">
    <source>
        <dbReference type="Proteomes" id="UP000034299"/>
    </source>
</evidence>
<proteinExistence type="predicted"/>
<dbReference type="EMBL" id="LCBP01000014">
    <property type="protein sequence ID" value="KKS13082.1"/>
    <property type="molecule type" value="Genomic_DNA"/>
</dbReference>
<name>A0A0G0WLY6_9BACT</name>
<comment type="caution">
    <text evidence="1">The sequence shown here is derived from an EMBL/GenBank/DDBJ whole genome shotgun (WGS) entry which is preliminary data.</text>
</comment>
<protein>
    <submittedName>
        <fullName evidence="1">Uncharacterized protein</fullName>
    </submittedName>
</protein>
<organism evidence="1 2">
    <name type="scientific">Candidatus Magasanikbacteria bacterium GW2011_GWA2_41_55</name>
    <dbReference type="NCBI Taxonomy" id="1619038"/>
    <lineage>
        <taxon>Bacteria</taxon>
        <taxon>Candidatus Magasanikiibacteriota</taxon>
    </lineage>
</organism>
<dbReference type="Proteomes" id="UP000034299">
    <property type="component" value="Unassembled WGS sequence"/>
</dbReference>